<feature type="non-terminal residue" evidence="1">
    <location>
        <position position="32"/>
    </location>
</feature>
<reference evidence="1" key="1">
    <citation type="journal article" date="2014" name="Front. Microbiol.">
        <title>High frequency of phylogenetically diverse reductive dehalogenase-homologous genes in deep subseafloor sedimentary metagenomes.</title>
        <authorList>
            <person name="Kawai M."/>
            <person name="Futagami T."/>
            <person name="Toyoda A."/>
            <person name="Takaki Y."/>
            <person name="Nishi S."/>
            <person name="Hori S."/>
            <person name="Arai W."/>
            <person name="Tsubouchi T."/>
            <person name="Morono Y."/>
            <person name="Uchiyama I."/>
            <person name="Ito T."/>
            <person name="Fujiyama A."/>
            <person name="Inagaki F."/>
            <person name="Takami H."/>
        </authorList>
    </citation>
    <scope>NUCLEOTIDE SEQUENCE</scope>
    <source>
        <strain evidence="1">Expedition CK06-06</strain>
    </source>
</reference>
<dbReference type="EMBL" id="BARV01039191">
    <property type="protein sequence ID" value="GAI54933.1"/>
    <property type="molecule type" value="Genomic_DNA"/>
</dbReference>
<protein>
    <submittedName>
        <fullName evidence="1">Uncharacterized protein</fullName>
    </submittedName>
</protein>
<evidence type="ECO:0000313" key="1">
    <source>
        <dbReference type="EMBL" id="GAI54933.1"/>
    </source>
</evidence>
<dbReference type="AlphaFoldDB" id="X1PGE1"/>
<comment type="caution">
    <text evidence="1">The sequence shown here is derived from an EMBL/GenBank/DDBJ whole genome shotgun (WGS) entry which is preliminary data.</text>
</comment>
<proteinExistence type="predicted"/>
<gene>
    <name evidence="1" type="ORF">S06H3_60142</name>
</gene>
<name>X1PGE1_9ZZZZ</name>
<sequence length="32" mass="3369">MLLAIDRLLKLKNIDSSQLDSISIAAAGGIDI</sequence>
<accession>X1PGE1</accession>
<organism evidence="1">
    <name type="scientific">marine sediment metagenome</name>
    <dbReference type="NCBI Taxonomy" id="412755"/>
    <lineage>
        <taxon>unclassified sequences</taxon>
        <taxon>metagenomes</taxon>
        <taxon>ecological metagenomes</taxon>
    </lineage>
</organism>